<dbReference type="AlphaFoldDB" id="A0A8J3DYA5"/>
<evidence type="ECO:0000259" key="1">
    <source>
        <dbReference type="Pfam" id="PF01850"/>
    </source>
</evidence>
<dbReference type="Gene3D" id="3.40.50.1010">
    <property type="entry name" value="5'-nuclease"/>
    <property type="match status" value="1"/>
</dbReference>
<dbReference type="Proteomes" id="UP000630142">
    <property type="component" value="Unassembled WGS sequence"/>
</dbReference>
<dbReference type="EMBL" id="BMZQ01000002">
    <property type="protein sequence ID" value="GHD18652.1"/>
    <property type="molecule type" value="Genomic_DNA"/>
</dbReference>
<accession>A0A8J3DYA5</accession>
<gene>
    <name evidence="2" type="ORF">GCM10016234_29430</name>
</gene>
<evidence type="ECO:0000313" key="3">
    <source>
        <dbReference type="Proteomes" id="UP000630142"/>
    </source>
</evidence>
<dbReference type="Pfam" id="PF01850">
    <property type="entry name" value="PIN"/>
    <property type="match status" value="1"/>
</dbReference>
<proteinExistence type="predicted"/>
<organism evidence="2 3">
    <name type="scientific">Tianweitania populi</name>
    <dbReference type="NCBI Taxonomy" id="1607949"/>
    <lineage>
        <taxon>Bacteria</taxon>
        <taxon>Pseudomonadati</taxon>
        <taxon>Pseudomonadota</taxon>
        <taxon>Alphaproteobacteria</taxon>
        <taxon>Hyphomicrobiales</taxon>
        <taxon>Phyllobacteriaceae</taxon>
        <taxon>Tianweitania</taxon>
    </lineage>
</organism>
<sequence>MILLDTHTLLWWSGQIGSRLSERAFSLIEEEKAKTSLLVSTISMWEITMLCERGRLGLKQNLDDWLRELEGNPFVKFIPIDNRIAVEANRLPDPFHRDPADRLIVATARLLDIPLLTADTKILDYPFVRNVW</sequence>
<dbReference type="RefSeq" id="WP_189505123.1">
    <property type="nucleotide sequence ID" value="NZ_BMZQ01000002.1"/>
</dbReference>
<dbReference type="SUPFAM" id="SSF88723">
    <property type="entry name" value="PIN domain-like"/>
    <property type="match status" value="1"/>
</dbReference>
<dbReference type="PANTHER" id="PTHR36173:SF1">
    <property type="entry name" value="RIBONUCLEASE VAPC22"/>
    <property type="match status" value="1"/>
</dbReference>
<dbReference type="InterPro" id="IPR002716">
    <property type="entry name" value="PIN_dom"/>
</dbReference>
<keyword evidence="3" id="KW-1185">Reference proteome</keyword>
<reference evidence="2" key="2">
    <citation type="submission" date="2020-09" db="EMBL/GenBank/DDBJ databases">
        <authorList>
            <person name="Sun Q."/>
            <person name="Kim S."/>
        </authorList>
    </citation>
    <scope>NUCLEOTIDE SEQUENCE</scope>
    <source>
        <strain evidence="2">KCTC 42249</strain>
    </source>
</reference>
<evidence type="ECO:0000313" key="2">
    <source>
        <dbReference type="EMBL" id="GHD18652.1"/>
    </source>
</evidence>
<name>A0A8J3DYA5_9HYPH</name>
<dbReference type="CDD" id="cd09872">
    <property type="entry name" value="PIN_Sll0205-like"/>
    <property type="match status" value="1"/>
</dbReference>
<dbReference type="PANTHER" id="PTHR36173">
    <property type="entry name" value="RIBONUCLEASE VAPC16-RELATED"/>
    <property type="match status" value="1"/>
</dbReference>
<dbReference type="InterPro" id="IPR029060">
    <property type="entry name" value="PIN-like_dom_sf"/>
</dbReference>
<dbReference type="InterPro" id="IPR041705">
    <property type="entry name" value="PIN_Sll0205"/>
</dbReference>
<protein>
    <submittedName>
        <fullName evidence="2">Twitching motility protein PilT</fullName>
    </submittedName>
</protein>
<dbReference type="InterPro" id="IPR052919">
    <property type="entry name" value="TA_system_RNase"/>
</dbReference>
<comment type="caution">
    <text evidence="2">The sequence shown here is derived from an EMBL/GenBank/DDBJ whole genome shotgun (WGS) entry which is preliminary data.</text>
</comment>
<feature type="domain" description="PIN" evidence="1">
    <location>
        <begin position="2"/>
        <end position="126"/>
    </location>
</feature>
<reference evidence="2" key="1">
    <citation type="journal article" date="2014" name="Int. J. Syst. Evol. Microbiol.">
        <title>Complete genome sequence of Corynebacterium casei LMG S-19264T (=DSM 44701T), isolated from a smear-ripened cheese.</title>
        <authorList>
            <consortium name="US DOE Joint Genome Institute (JGI-PGF)"/>
            <person name="Walter F."/>
            <person name="Albersmeier A."/>
            <person name="Kalinowski J."/>
            <person name="Ruckert C."/>
        </authorList>
    </citation>
    <scope>NUCLEOTIDE SEQUENCE</scope>
    <source>
        <strain evidence="2">KCTC 42249</strain>
    </source>
</reference>